<feature type="region of interest" description="Disordered" evidence="1">
    <location>
        <begin position="22"/>
        <end position="42"/>
    </location>
</feature>
<reference evidence="3" key="1">
    <citation type="journal article" date="2022" name="Int. J. Syst. Evol. Microbiol.">
        <title>Anaeromyxobacter oryzae sp. nov., Anaeromyxobacter diazotrophicus sp. nov. and Anaeromyxobacter paludicola sp. nov., isolated from paddy soils.</title>
        <authorList>
            <person name="Itoh H."/>
            <person name="Xu Z."/>
            <person name="Mise K."/>
            <person name="Masuda Y."/>
            <person name="Ushijima N."/>
            <person name="Hayakawa C."/>
            <person name="Shiratori Y."/>
            <person name="Senoo K."/>
        </authorList>
    </citation>
    <scope>NUCLEOTIDE SEQUENCE [LARGE SCALE GENOMIC DNA]</scope>
    <source>
        <strain evidence="3">Red232</strain>
    </source>
</reference>
<keyword evidence="3" id="KW-1185">Reference proteome</keyword>
<dbReference type="RefSeq" id="WP_248355220.1">
    <property type="nucleotide sequence ID" value="NZ_AP025591.1"/>
</dbReference>
<sequence length="121" mass="12642">MNRLVTIAAALLVGACGGTSNDPVDPPPIDPPANIHAPPVDPTPVSPVEAGWTIQGSTITCPGADYSGRDEAQWLCRWKCGVLAPATEPQLVLVYFCDYGGVWDVCMSGGYQTTCCLPPAP</sequence>
<evidence type="ECO:0008006" key="4">
    <source>
        <dbReference type="Google" id="ProtNLM"/>
    </source>
</evidence>
<name>A0ABN6MYG6_9BACT</name>
<protein>
    <recommendedName>
        <fullName evidence="4">Lipoprotein</fullName>
    </recommendedName>
</protein>
<dbReference type="EMBL" id="AP025591">
    <property type="protein sequence ID" value="BDG05989.1"/>
    <property type="molecule type" value="Genomic_DNA"/>
</dbReference>
<evidence type="ECO:0000313" key="2">
    <source>
        <dbReference type="EMBL" id="BDG05989.1"/>
    </source>
</evidence>
<gene>
    <name evidence="2" type="ORF">AMOR_49850</name>
</gene>
<proteinExistence type="predicted"/>
<dbReference type="Proteomes" id="UP001162891">
    <property type="component" value="Chromosome"/>
</dbReference>
<accession>A0ABN6MYG6</accession>
<evidence type="ECO:0000256" key="1">
    <source>
        <dbReference type="SAM" id="MobiDB-lite"/>
    </source>
</evidence>
<dbReference type="PROSITE" id="PS51257">
    <property type="entry name" value="PROKAR_LIPOPROTEIN"/>
    <property type="match status" value="1"/>
</dbReference>
<evidence type="ECO:0000313" key="3">
    <source>
        <dbReference type="Proteomes" id="UP001162891"/>
    </source>
</evidence>
<organism evidence="2 3">
    <name type="scientific">Anaeromyxobacter oryzae</name>
    <dbReference type="NCBI Taxonomy" id="2918170"/>
    <lineage>
        <taxon>Bacteria</taxon>
        <taxon>Pseudomonadati</taxon>
        <taxon>Myxococcota</taxon>
        <taxon>Myxococcia</taxon>
        <taxon>Myxococcales</taxon>
        <taxon>Cystobacterineae</taxon>
        <taxon>Anaeromyxobacteraceae</taxon>
        <taxon>Anaeromyxobacter</taxon>
    </lineage>
</organism>